<dbReference type="Gene3D" id="1.50.10.10">
    <property type="match status" value="1"/>
</dbReference>
<name>A0AAN6PLR4_9PEZI</name>
<reference evidence="19" key="1">
    <citation type="journal article" date="2023" name="Mol. Phylogenet. Evol.">
        <title>Genome-scale phylogeny and comparative genomics of the fungal order Sordariales.</title>
        <authorList>
            <person name="Hensen N."/>
            <person name="Bonometti L."/>
            <person name="Westerberg I."/>
            <person name="Brannstrom I.O."/>
            <person name="Guillou S."/>
            <person name="Cros-Aarteil S."/>
            <person name="Calhoun S."/>
            <person name="Haridas S."/>
            <person name="Kuo A."/>
            <person name="Mondo S."/>
            <person name="Pangilinan J."/>
            <person name="Riley R."/>
            <person name="LaButti K."/>
            <person name="Andreopoulos B."/>
            <person name="Lipzen A."/>
            <person name="Chen C."/>
            <person name="Yan M."/>
            <person name="Daum C."/>
            <person name="Ng V."/>
            <person name="Clum A."/>
            <person name="Steindorff A."/>
            <person name="Ohm R.A."/>
            <person name="Martin F."/>
            <person name="Silar P."/>
            <person name="Natvig D.O."/>
            <person name="Lalanne C."/>
            <person name="Gautier V."/>
            <person name="Ament-Velasquez S.L."/>
            <person name="Kruys A."/>
            <person name="Hutchinson M.I."/>
            <person name="Powell A.J."/>
            <person name="Barry K."/>
            <person name="Miller A.N."/>
            <person name="Grigoriev I.V."/>
            <person name="Debuchy R."/>
            <person name="Gladieux P."/>
            <person name="Hiltunen Thoren M."/>
            <person name="Johannesson H."/>
        </authorList>
    </citation>
    <scope>NUCLEOTIDE SEQUENCE [LARGE SCALE GENOMIC DNA]</scope>
    <source>
        <strain evidence="19">CBS 284.82</strain>
    </source>
</reference>
<proteinExistence type="inferred from homology"/>
<comment type="function">
    <text evidence="13">Cleaves the distal alpha 1,2-linked glucose residue from the Glc(3)Man(9)GlcNAc(2) oligosaccharide precursor.</text>
</comment>
<evidence type="ECO:0000256" key="7">
    <source>
        <dbReference type="ARBA" id="ARBA00022989"/>
    </source>
</evidence>
<dbReference type="Pfam" id="PF16923">
    <property type="entry name" value="Glyco_hydro_63N"/>
    <property type="match status" value="1"/>
</dbReference>
<evidence type="ECO:0000256" key="8">
    <source>
        <dbReference type="ARBA" id="ARBA00023136"/>
    </source>
</evidence>
<keyword evidence="15" id="KW-0732">Signal</keyword>
<evidence type="ECO:0000256" key="12">
    <source>
        <dbReference type="ARBA" id="ARBA00052431"/>
    </source>
</evidence>
<evidence type="ECO:0000256" key="15">
    <source>
        <dbReference type="SAM" id="SignalP"/>
    </source>
</evidence>
<dbReference type="InterPro" id="IPR038518">
    <property type="entry name" value="Glyco_hydro_63N_sf"/>
</dbReference>
<evidence type="ECO:0000256" key="10">
    <source>
        <dbReference type="ARBA" id="ARBA00023295"/>
    </source>
</evidence>
<comment type="similarity">
    <text evidence="2 13">Belongs to the glycosyl hydrolase 63 family.</text>
</comment>
<feature type="domain" description="Glycosyl hydrolase family 63 C-terminal" evidence="16">
    <location>
        <begin position="318"/>
        <end position="817"/>
    </location>
</feature>
<keyword evidence="7" id="KW-1133">Transmembrane helix</keyword>
<comment type="pathway">
    <text evidence="14">Glycan metabolism; N-glycan degradation.</text>
</comment>
<evidence type="ECO:0000256" key="4">
    <source>
        <dbReference type="ARBA" id="ARBA00022801"/>
    </source>
</evidence>
<keyword evidence="9 14" id="KW-0325">Glycoprotein</keyword>
<keyword evidence="4 13" id="KW-0378">Hydrolase</keyword>
<dbReference type="Gene3D" id="2.70.98.110">
    <property type="entry name" value="Glycosyl hydrolase family 63, N-terminal domain"/>
    <property type="match status" value="1"/>
</dbReference>
<dbReference type="InterPro" id="IPR012341">
    <property type="entry name" value="6hp_glycosidase-like_sf"/>
</dbReference>
<comment type="catalytic activity">
    <reaction evidence="12 13">
        <text>N(4)-(alpha-D-Glc-(1-&gt;2)-alpha-D-Glc-(1-&gt;3)-alpha-D-Glc-(1-&gt;3)-alpha-D-Man-(1-&gt;2)-alpha-D-Man-(1-&gt;2)-alpha-D-Man-(1-&gt;3)-[alpha-D-Man-(1-&gt;2)-alpha-D-Man-(1-&gt;3)-[alpha-D-Man-(1-&gt;2)-alpha-D-Man-(1-&gt;6)]-alpha-D-Man-(1-&gt;6)]-beta-D-Man-(1-&gt;4)-beta-D-GlcNAc-(1-&gt;4)-beta-D-GlcNAc)-L-asparaginyl-[protein] + H2O = N(4)-(alpha-D-Glc-(1-&gt;3)-alpha-D-Glc-(1-&gt;3)-alpha-D-Man-(1-&gt;2)-alpha-D-Man-(1-&gt;2)-alpha-D-Man-(1-&gt;3)-[alpha-D-Man-(1-&gt;2)-alpha-D-Man-(1-&gt;3)-[alpha-D-Man-(1-&gt;2)-alpha-D-Man-(1-&gt;6)]-alpha-D-Man-(1-&gt;6)]-beta-D-Man-(1-&gt;4)-beta-D-GlcNAc-(1-&gt;4)-beta-D-GlcNAc)-L-asparaginyl-[protein] + beta-D-glucose</text>
        <dbReference type="Rhea" id="RHEA:55988"/>
        <dbReference type="Rhea" id="RHEA-COMP:12806"/>
        <dbReference type="Rhea" id="RHEA-COMP:14355"/>
        <dbReference type="ChEBI" id="CHEBI:15377"/>
        <dbReference type="ChEBI" id="CHEBI:15903"/>
        <dbReference type="ChEBI" id="CHEBI:59082"/>
        <dbReference type="ChEBI" id="CHEBI:132537"/>
        <dbReference type="EC" id="3.2.1.106"/>
    </reaction>
</comment>
<evidence type="ECO:0000256" key="9">
    <source>
        <dbReference type="ARBA" id="ARBA00023180"/>
    </source>
</evidence>
<dbReference type="InterPro" id="IPR031631">
    <property type="entry name" value="Glyco_hydro_63N"/>
</dbReference>
<dbReference type="Pfam" id="PF03200">
    <property type="entry name" value="Glyco_hydro_63"/>
    <property type="match status" value="1"/>
</dbReference>
<dbReference type="FunFam" id="1.50.10.10:FF:000027">
    <property type="entry name" value="Probable mannosyl-oligosaccharide glucosidase"/>
    <property type="match status" value="1"/>
</dbReference>
<evidence type="ECO:0000256" key="14">
    <source>
        <dbReference type="RuleBase" id="RU369107"/>
    </source>
</evidence>
<dbReference type="InterPro" id="IPR031335">
    <property type="entry name" value="Glyco_hydro_63_C"/>
</dbReference>
<dbReference type="SUPFAM" id="SSF48208">
    <property type="entry name" value="Six-hairpin glycosidases"/>
    <property type="match status" value="1"/>
</dbReference>
<comment type="caution">
    <text evidence="18">The sequence shown here is derived from an EMBL/GenBank/DDBJ whole genome shotgun (WGS) entry which is preliminary data.</text>
</comment>
<dbReference type="Proteomes" id="UP001303115">
    <property type="component" value="Unassembled WGS sequence"/>
</dbReference>
<dbReference type="PANTHER" id="PTHR10412">
    <property type="entry name" value="MANNOSYL-OLIGOSACCHARIDE GLUCOSIDASE"/>
    <property type="match status" value="1"/>
</dbReference>
<dbReference type="InterPro" id="IPR004888">
    <property type="entry name" value="Glycoside_hydrolase_63"/>
</dbReference>
<dbReference type="InterPro" id="IPR008928">
    <property type="entry name" value="6-hairpin_glycosidase_sf"/>
</dbReference>
<organism evidence="18 19">
    <name type="scientific">Parachaetomium inaequale</name>
    <dbReference type="NCBI Taxonomy" id="2588326"/>
    <lineage>
        <taxon>Eukaryota</taxon>
        <taxon>Fungi</taxon>
        <taxon>Dikarya</taxon>
        <taxon>Ascomycota</taxon>
        <taxon>Pezizomycotina</taxon>
        <taxon>Sordariomycetes</taxon>
        <taxon>Sordariomycetidae</taxon>
        <taxon>Sordariales</taxon>
        <taxon>Chaetomiaceae</taxon>
        <taxon>Parachaetomium</taxon>
    </lineage>
</organism>
<evidence type="ECO:0000259" key="17">
    <source>
        <dbReference type="Pfam" id="PF16923"/>
    </source>
</evidence>
<keyword evidence="8" id="KW-0472">Membrane</keyword>
<keyword evidence="6" id="KW-0735">Signal-anchor</keyword>
<evidence type="ECO:0000256" key="5">
    <source>
        <dbReference type="ARBA" id="ARBA00022824"/>
    </source>
</evidence>
<evidence type="ECO:0000313" key="19">
    <source>
        <dbReference type="Proteomes" id="UP001303115"/>
    </source>
</evidence>
<evidence type="ECO:0000313" key="18">
    <source>
        <dbReference type="EMBL" id="KAK4043092.1"/>
    </source>
</evidence>
<feature type="domain" description="Glycosyl hydrolase family 63 N-terminal" evidence="17">
    <location>
        <begin position="52"/>
        <end position="280"/>
    </location>
</feature>
<feature type="signal peptide" evidence="15">
    <location>
        <begin position="1"/>
        <end position="31"/>
    </location>
</feature>
<gene>
    <name evidence="18" type="ORF">C8A01DRAFT_32885</name>
</gene>
<dbReference type="GO" id="GO:0009311">
    <property type="term" value="P:oligosaccharide metabolic process"/>
    <property type="evidence" value="ECO:0007669"/>
    <property type="project" value="UniProtKB-UniRule"/>
</dbReference>
<evidence type="ECO:0000259" key="16">
    <source>
        <dbReference type="Pfam" id="PF03200"/>
    </source>
</evidence>
<dbReference type="AlphaFoldDB" id="A0AAN6PLR4"/>
<accession>A0AAN6PLR4</accession>
<dbReference type="EC" id="3.2.1.106" evidence="11 13"/>
<dbReference type="PANTHER" id="PTHR10412:SF11">
    <property type="entry name" value="MANNOSYL-OLIGOSACCHARIDE GLUCOSIDASE"/>
    <property type="match status" value="1"/>
</dbReference>
<keyword evidence="19" id="KW-1185">Reference proteome</keyword>
<evidence type="ECO:0000256" key="6">
    <source>
        <dbReference type="ARBA" id="ARBA00022968"/>
    </source>
</evidence>
<dbReference type="EMBL" id="MU854332">
    <property type="protein sequence ID" value="KAK4043092.1"/>
    <property type="molecule type" value="Genomic_DNA"/>
</dbReference>
<dbReference type="GO" id="GO:0005789">
    <property type="term" value="C:endoplasmic reticulum membrane"/>
    <property type="evidence" value="ECO:0007669"/>
    <property type="project" value="UniProtKB-SubCell"/>
</dbReference>
<evidence type="ECO:0000256" key="1">
    <source>
        <dbReference type="ARBA" id="ARBA00004648"/>
    </source>
</evidence>
<feature type="chain" id="PRO_5042911894" description="Mannosyl-oligosaccharide glucosidase" evidence="15">
    <location>
        <begin position="32"/>
        <end position="832"/>
    </location>
</feature>
<evidence type="ECO:0000256" key="13">
    <source>
        <dbReference type="RuleBase" id="RU368089"/>
    </source>
</evidence>
<dbReference type="GO" id="GO:0006487">
    <property type="term" value="P:protein N-linked glycosylation"/>
    <property type="evidence" value="ECO:0007669"/>
    <property type="project" value="UniProtKB-UniRule"/>
</dbReference>
<protein>
    <recommendedName>
        <fullName evidence="11 13">Mannosyl-oligosaccharide glucosidase</fullName>
        <ecNumber evidence="11 13">3.2.1.106</ecNumber>
    </recommendedName>
    <alternativeName>
        <fullName evidence="14">Glucosidase I</fullName>
    </alternativeName>
</protein>
<evidence type="ECO:0000256" key="2">
    <source>
        <dbReference type="ARBA" id="ARBA00010833"/>
    </source>
</evidence>
<keyword evidence="5 13" id="KW-0256">Endoplasmic reticulum</keyword>
<evidence type="ECO:0000256" key="3">
    <source>
        <dbReference type="ARBA" id="ARBA00022692"/>
    </source>
</evidence>
<dbReference type="GO" id="GO:0004573">
    <property type="term" value="F:Glc3Man9GlcNAc2 oligosaccharide glucosidase activity"/>
    <property type="evidence" value="ECO:0007669"/>
    <property type="project" value="UniProtKB-UniRule"/>
</dbReference>
<dbReference type="FunFam" id="2.70.98.110:FF:000003">
    <property type="entry name" value="Probable mannosyl-oligosaccharide glucosidase"/>
    <property type="match status" value="1"/>
</dbReference>
<sequence length="832" mass="94133">MASGRQLSFVLAFCWLNALLAGLGLATTAAASTTDDGEPILHSEIGRQNNQSLLWGPYRPNLYFGVRPRIPKSLMTGLMWGKIESYTDFQHTVRYTCEQNEGMKGYGWEEYDPRRGGIQTIHDIQNGLDLTTSFVKVPGGAHGGSWAARIKGVLNEDAPKDQKTIVAFYVTQEGDDSELQALKGEDDNGYEGDVTLKGHSESLGNYKLVVTKGEGIQPKSDHDISTIRGPGQTVVQSLTYPEEQIWQAKPILFRQLKEGVDWLVENKYDVQDPPPPWQVYMLTNRPGAGNVHIVQKVFEGDFEFDVIFSSESAGKELTSADLSREIKETTESFGERFSSVFAPKAPFNADKFKKFGRSMFSNLIGGIGYFYGQSVVDRSYAPEYDEENEGFWEETAEARARNQQALEGPYELFTSIPSRPFFPRGFLWDEGFHLLPIADWDIDLTLEIVKSWFNLMDEDGWIGREQILGAEARSKVPGEFQTQYPHYANPPTLFLVIDAFVEKLRKTNGSLPAGREHLSQDDASLATASLDNPEVGLEYLRRLYPLLQRQFNWFRRTQAGDIKSYEREARSSKEGYRWRGRTTTHCLTSGLDDYPRPQPPHPGELHVDLLSWVGAMAKSLANIGDALGLAQDVDTYNKILTAVEHNLDDLHWSARDGCYCDATIDDFEENKLVCHKGYISLFPFLTGLLKADSPRLGKLLQLMGDEDELWSPHGLRSLSKADEFYGTAENYWRSPVWININYLAIVQLYNVATQDGPHKETARDLYSRLRRNIVDTVYQSWEETGFAWEQYNPETGKGQRTQHFTGWTSLVVKIMAMEDLEGPGQQRVRDEL</sequence>
<keyword evidence="10 13" id="KW-0326">Glycosidase</keyword>
<evidence type="ECO:0000256" key="11">
    <source>
        <dbReference type="ARBA" id="ARBA00038888"/>
    </source>
</evidence>
<keyword evidence="3" id="KW-0812">Transmembrane</keyword>
<comment type="subcellular location">
    <subcellularLocation>
        <location evidence="1 13">Endoplasmic reticulum membrane</location>
        <topology evidence="1 13">Single-pass type II membrane protein</topology>
    </subcellularLocation>
</comment>